<evidence type="ECO:0000256" key="5">
    <source>
        <dbReference type="ARBA" id="ARBA00022723"/>
    </source>
</evidence>
<dbReference type="Pfam" id="PF00814">
    <property type="entry name" value="TsaD"/>
    <property type="match status" value="1"/>
</dbReference>
<organism evidence="10">
    <name type="scientific">hydrothermal vent metagenome</name>
    <dbReference type="NCBI Taxonomy" id="652676"/>
    <lineage>
        <taxon>unclassified sequences</taxon>
        <taxon>metagenomes</taxon>
        <taxon>ecological metagenomes</taxon>
    </lineage>
</organism>
<name>A0A3B0RIY1_9ZZZZ</name>
<evidence type="ECO:0000256" key="3">
    <source>
        <dbReference type="ARBA" id="ARBA00022679"/>
    </source>
</evidence>
<reference evidence="10" key="1">
    <citation type="submission" date="2018-06" db="EMBL/GenBank/DDBJ databases">
        <authorList>
            <person name="Zhirakovskaya E."/>
        </authorList>
    </citation>
    <scope>NUCLEOTIDE SEQUENCE</scope>
</reference>
<dbReference type="NCBIfam" id="TIGR00329">
    <property type="entry name" value="gcp_kae1"/>
    <property type="match status" value="1"/>
</dbReference>
<keyword evidence="3 10" id="KW-0808">Transferase</keyword>
<dbReference type="PRINTS" id="PR00789">
    <property type="entry name" value="OSIALOPTASE"/>
</dbReference>
<evidence type="ECO:0000256" key="8">
    <source>
        <dbReference type="ARBA" id="ARBA00048117"/>
    </source>
</evidence>
<keyword evidence="4" id="KW-0819">tRNA processing</keyword>
<comment type="catalytic activity">
    <reaction evidence="8">
        <text>L-threonylcarbamoyladenylate + adenosine(37) in tRNA = N(6)-L-threonylcarbamoyladenosine(37) in tRNA + AMP + H(+)</text>
        <dbReference type="Rhea" id="RHEA:37059"/>
        <dbReference type="Rhea" id="RHEA-COMP:10162"/>
        <dbReference type="Rhea" id="RHEA-COMP:10163"/>
        <dbReference type="ChEBI" id="CHEBI:15378"/>
        <dbReference type="ChEBI" id="CHEBI:73682"/>
        <dbReference type="ChEBI" id="CHEBI:74411"/>
        <dbReference type="ChEBI" id="CHEBI:74418"/>
        <dbReference type="ChEBI" id="CHEBI:456215"/>
        <dbReference type="EC" id="2.3.1.234"/>
    </reaction>
</comment>
<evidence type="ECO:0000256" key="1">
    <source>
        <dbReference type="ARBA" id="ARBA00012156"/>
    </source>
</evidence>
<gene>
    <name evidence="10" type="ORF">MNBD_ACTINO02-1722</name>
</gene>
<evidence type="ECO:0000259" key="9">
    <source>
        <dbReference type="Pfam" id="PF00814"/>
    </source>
</evidence>
<protein>
    <recommendedName>
        <fullName evidence="1">N(6)-L-threonylcarbamoyladenine synthase</fullName>
        <ecNumber evidence="1">2.3.1.234</ecNumber>
    </recommendedName>
</protein>
<feature type="domain" description="Gcp-like" evidence="9">
    <location>
        <begin position="26"/>
        <end position="309"/>
    </location>
</feature>
<evidence type="ECO:0000313" key="10">
    <source>
        <dbReference type="EMBL" id="VAV91969.1"/>
    </source>
</evidence>
<evidence type="ECO:0000256" key="6">
    <source>
        <dbReference type="ARBA" id="ARBA00023004"/>
    </source>
</evidence>
<dbReference type="AlphaFoldDB" id="A0A3B0RIY1"/>
<dbReference type="InterPro" id="IPR017861">
    <property type="entry name" value="KAE1/TsaD"/>
</dbReference>
<dbReference type="CDD" id="cd24133">
    <property type="entry name" value="ASKHA_NBD_TsaD_bac"/>
    <property type="match status" value="1"/>
</dbReference>
<sequence>MSDPLILGIETSCDETGVAVLSGNRVLSSVLATQVEEHARFGGILPEIAARAHVEAIRPLVHQALNQAAIHHDDLDAVAVTRGPGLVGALAVGYAYGKTMAWTLGKPLIGVDHMEGHLFAPLLDHSEYEPPAIVVLVSGGHSMIVHMRAWGDYRVMGQTLDDAAGEAFDKLARFMGLGYPGGPAIDLYATGGDPDAIAFPRPMRDRPYDFSFSGLKTSVVTFLEKAKTNNNVPPLEDVCASIQEAIVDSIVGKTFNAVETTGVEIVAGGGGVLANRRLRQKLQEEADRRGVNLLLPSPSLCTDNGAMIAAAGRFHYDRGVFTSWASDVDPNMRIGQ</sequence>
<evidence type="ECO:0000256" key="2">
    <source>
        <dbReference type="ARBA" id="ARBA00022490"/>
    </source>
</evidence>
<dbReference type="InterPro" id="IPR043129">
    <property type="entry name" value="ATPase_NBD"/>
</dbReference>
<dbReference type="GO" id="GO:0061711">
    <property type="term" value="F:tRNA N(6)-L-threonylcarbamoyladenine synthase activity"/>
    <property type="evidence" value="ECO:0007669"/>
    <property type="project" value="UniProtKB-EC"/>
</dbReference>
<dbReference type="EMBL" id="UOEK01000020">
    <property type="protein sequence ID" value="VAV91969.1"/>
    <property type="molecule type" value="Genomic_DNA"/>
</dbReference>
<evidence type="ECO:0000256" key="4">
    <source>
        <dbReference type="ARBA" id="ARBA00022694"/>
    </source>
</evidence>
<keyword evidence="6" id="KW-0408">Iron</keyword>
<dbReference type="InterPro" id="IPR017860">
    <property type="entry name" value="Peptidase_M22_CS"/>
</dbReference>
<accession>A0A3B0RIY1</accession>
<dbReference type="GO" id="GO:0002949">
    <property type="term" value="P:tRNA threonylcarbamoyladenosine modification"/>
    <property type="evidence" value="ECO:0007669"/>
    <property type="project" value="InterPro"/>
</dbReference>
<evidence type="ECO:0000256" key="7">
    <source>
        <dbReference type="ARBA" id="ARBA00023315"/>
    </source>
</evidence>
<dbReference type="InterPro" id="IPR000905">
    <property type="entry name" value="Gcp-like_dom"/>
</dbReference>
<dbReference type="NCBIfam" id="TIGR03723">
    <property type="entry name" value="T6A_TsaD_YgjD"/>
    <property type="match status" value="1"/>
</dbReference>
<keyword evidence="7 10" id="KW-0012">Acyltransferase</keyword>
<keyword evidence="2" id="KW-0963">Cytoplasm</keyword>
<dbReference type="Gene3D" id="3.30.420.40">
    <property type="match status" value="2"/>
</dbReference>
<keyword evidence="5" id="KW-0479">Metal-binding</keyword>
<proteinExistence type="inferred from homology"/>
<dbReference type="PANTHER" id="PTHR11735">
    <property type="entry name" value="TRNA N6-ADENOSINE THREONYLCARBAMOYLTRANSFERASE"/>
    <property type="match status" value="1"/>
</dbReference>
<dbReference type="FunFam" id="3.30.420.40:FF:000040">
    <property type="entry name" value="tRNA N6-adenosine threonylcarbamoyltransferase"/>
    <property type="match status" value="1"/>
</dbReference>
<dbReference type="HAMAP" id="MF_01445">
    <property type="entry name" value="TsaD"/>
    <property type="match status" value="1"/>
</dbReference>
<dbReference type="PROSITE" id="PS01016">
    <property type="entry name" value="GLYCOPROTEASE"/>
    <property type="match status" value="1"/>
</dbReference>
<dbReference type="EC" id="2.3.1.234" evidence="1"/>
<dbReference type="InterPro" id="IPR022450">
    <property type="entry name" value="TsaD"/>
</dbReference>
<dbReference type="SUPFAM" id="SSF53067">
    <property type="entry name" value="Actin-like ATPase domain"/>
    <property type="match status" value="1"/>
</dbReference>
<dbReference type="GO" id="GO:0046872">
    <property type="term" value="F:metal ion binding"/>
    <property type="evidence" value="ECO:0007669"/>
    <property type="project" value="UniProtKB-KW"/>
</dbReference>
<dbReference type="PANTHER" id="PTHR11735:SF6">
    <property type="entry name" value="TRNA N6-ADENOSINE THREONYLCARBAMOYLTRANSFERASE, MITOCHONDRIAL"/>
    <property type="match status" value="1"/>
</dbReference>